<protein>
    <submittedName>
        <fullName evidence="1">Uncharacterized protein</fullName>
    </submittedName>
</protein>
<comment type="caution">
    <text evidence="1">The sequence shown here is derived from an EMBL/GenBank/DDBJ whole genome shotgun (WGS) entry which is preliminary data.</text>
</comment>
<feature type="non-terminal residue" evidence="1">
    <location>
        <position position="1"/>
    </location>
</feature>
<sequence length="151" mass="17389">IVTQMQQLYPSIVAVHTDSIISTKPLAYSAQGSLGQMIYELEGNGVILGSGLYQIGDKNKTRGFHVKNDLMSLLECQDNIVPVDEIRPYSWREVLFHNWELDLINRFQLVRKNLNVNFDIKRNWMGDYESFEEVKRHNVDSLPLYSSIIGV</sequence>
<accession>X1BX40</accession>
<name>X1BX40_9ZZZZ</name>
<gene>
    <name evidence="1" type="ORF">S01H4_30957</name>
</gene>
<evidence type="ECO:0000313" key="1">
    <source>
        <dbReference type="EMBL" id="GAG76731.1"/>
    </source>
</evidence>
<dbReference type="EMBL" id="BART01016025">
    <property type="protein sequence ID" value="GAG76731.1"/>
    <property type="molecule type" value="Genomic_DNA"/>
</dbReference>
<organism evidence="1">
    <name type="scientific">marine sediment metagenome</name>
    <dbReference type="NCBI Taxonomy" id="412755"/>
    <lineage>
        <taxon>unclassified sequences</taxon>
        <taxon>metagenomes</taxon>
        <taxon>ecological metagenomes</taxon>
    </lineage>
</organism>
<reference evidence="1" key="1">
    <citation type="journal article" date="2014" name="Front. Microbiol.">
        <title>High frequency of phylogenetically diverse reductive dehalogenase-homologous genes in deep subseafloor sedimentary metagenomes.</title>
        <authorList>
            <person name="Kawai M."/>
            <person name="Futagami T."/>
            <person name="Toyoda A."/>
            <person name="Takaki Y."/>
            <person name="Nishi S."/>
            <person name="Hori S."/>
            <person name="Arai W."/>
            <person name="Tsubouchi T."/>
            <person name="Morono Y."/>
            <person name="Uchiyama I."/>
            <person name="Ito T."/>
            <person name="Fujiyama A."/>
            <person name="Inagaki F."/>
            <person name="Takami H."/>
        </authorList>
    </citation>
    <scope>NUCLEOTIDE SEQUENCE</scope>
    <source>
        <strain evidence="1">Expedition CK06-06</strain>
    </source>
</reference>
<proteinExistence type="predicted"/>
<dbReference type="AlphaFoldDB" id="X1BX40"/>